<sequence length="66" mass="7879">MLLVSYTKPIKGVTRLPSFLLKKIIGISYKKRPKEDFKIIINCYLPGLIICKKRPRKPKNYYFLYK</sequence>
<name>A0A419DA61_9BACT</name>
<protein>
    <submittedName>
        <fullName evidence="1">Uncharacterized protein</fullName>
    </submittedName>
</protein>
<dbReference type="AlphaFoldDB" id="A0A419DA61"/>
<gene>
    <name evidence="1" type="ORF">C4544_06530</name>
</gene>
<reference evidence="1 2" key="1">
    <citation type="journal article" date="2017" name="ISME J.">
        <title>Energy and carbon metabolisms in a deep terrestrial subsurface fluid microbial community.</title>
        <authorList>
            <person name="Momper L."/>
            <person name="Jungbluth S.P."/>
            <person name="Lee M.D."/>
            <person name="Amend J.P."/>
        </authorList>
    </citation>
    <scope>NUCLEOTIDE SEQUENCE [LARGE SCALE GENOMIC DNA]</scope>
    <source>
        <strain evidence="1">SURF_29</strain>
    </source>
</reference>
<proteinExistence type="predicted"/>
<organism evidence="1 2">
    <name type="scientific">candidate division WS5 bacterium</name>
    <dbReference type="NCBI Taxonomy" id="2093353"/>
    <lineage>
        <taxon>Bacteria</taxon>
        <taxon>candidate division WS5</taxon>
    </lineage>
</organism>
<accession>A0A419DA61</accession>
<dbReference type="Proteomes" id="UP000285655">
    <property type="component" value="Unassembled WGS sequence"/>
</dbReference>
<dbReference type="EMBL" id="QZJW01000055">
    <property type="protein sequence ID" value="RJO59996.1"/>
    <property type="molecule type" value="Genomic_DNA"/>
</dbReference>
<evidence type="ECO:0000313" key="1">
    <source>
        <dbReference type="EMBL" id="RJO59996.1"/>
    </source>
</evidence>
<evidence type="ECO:0000313" key="2">
    <source>
        <dbReference type="Proteomes" id="UP000285655"/>
    </source>
</evidence>
<comment type="caution">
    <text evidence="1">The sequence shown here is derived from an EMBL/GenBank/DDBJ whole genome shotgun (WGS) entry which is preliminary data.</text>
</comment>